<gene>
    <name evidence="15" type="ORF">CKG00_08995</name>
</gene>
<dbReference type="GO" id="GO:0006310">
    <property type="term" value="P:DNA recombination"/>
    <property type="evidence" value="ECO:0007669"/>
    <property type="project" value="TreeGrafter"/>
</dbReference>
<dbReference type="InterPro" id="IPR003601">
    <property type="entry name" value="Topo_IA_2"/>
</dbReference>
<dbReference type="PANTHER" id="PTHR11390">
    <property type="entry name" value="PROKARYOTIC DNA TOPOISOMERASE"/>
    <property type="match status" value="1"/>
</dbReference>
<dbReference type="Gene3D" id="1.10.460.10">
    <property type="entry name" value="Topoisomerase I, domain 2"/>
    <property type="match status" value="1"/>
</dbReference>
<dbReference type="PROSITE" id="PS00396">
    <property type="entry name" value="TOPO_IA_1"/>
    <property type="match status" value="1"/>
</dbReference>
<evidence type="ECO:0000256" key="1">
    <source>
        <dbReference type="ARBA" id="ARBA00000213"/>
    </source>
</evidence>
<dbReference type="Pfam" id="PF01751">
    <property type="entry name" value="Toprim"/>
    <property type="match status" value="1"/>
</dbReference>
<dbReference type="InterPro" id="IPR013825">
    <property type="entry name" value="Topo_IA_cen_sub2"/>
</dbReference>
<dbReference type="InterPro" id="IPR023405">
    <property type="entry name" value="Topo_IA_core_domain"/>
</dbReference>
<keyword evidence="6" id="KW-0799">Topoisomerase</keyword>
<dbReference type="FunFam" id="1.10.290.10:FF:000004">
    <property type="entry name" value="DNA topoisomerase 3"/>
    <property type="match status" value="1"/>
</dbReference>
<dbReference type="InterPro" id="IPR006171">
    <property type="entry name" value="TOPRIM_dom"/>
</dbReference>
<evidence type="ECO:0000256" key="12">
    <source>
        <dbReference type="ARBA" id="ARBA00032877"/>
    </source>
</evidence>
<dbReference type="EC" id="5.6.2.1" evidence="3"/>
<feature type="domain" description="Topo IA-type catalytic" evidence="14">
    <location>
        <begin position="149"/>
        <end position="595"/>
    </location>
</feature>
<proteinExistence type="inferred from homology"/>
<sequence>MQLFLCEKPSQGRDIARILGATTRKDGYLTGNQITVTWGFGHLLETNTPEQYDVKYKRWLLTDLPIIPERWQLSVKPATKKQFTVIQSLLKKATSVVIATDADREGEMIAREILEHCRYRGGVQRLWLSALDDASIRKALAALKPDEETEPLYQAGLGRARADWLCGMNLTRLYTLLGQHRGRKEVFSVGRVQTPTLNLIVNRDRQIIDFIPRSYWTLNVALTGQNTPFVAQWLAPEQVCDEEGRCLSEPALQQAAQAIRQTGQARVISTETKRVKESAPLPFDLGTLQQVCSKKWGLGAQQVLDIAQSLYETHKATTYPRTDCGYLPQSMLAEVPQVFSALLTANPALKPLLAQCHPQQQSRVWNDSKITAHHAIIPTMKPADISKMHEDEQRVYDLICRYYLAQFMPLHEADKTQIQLHCDAHTLIARGNVVVVPGWKVLFRDEDRSDSDTQSLPLLAKNALCPVTGVNVNAQKTRPPAHYTEGTLIAAMKNAARFVTDERLKQRLKDSAGLGTEATRAGIIETLLKRGYIKKEKRHLIATDSAVTLMAMLPDIVKDPGMTALWEQALDEIAAGKLPLAIFLQKQSVWITKMVEQARQ</sequence>
<reference evidence="15 16" key="1">
    <citation type="submission" date="2017-08" db="EMBL/GenBank/DDBJ databases">
        <title>Draft genome sequence of pheromone producing symbiont Morganella morganii, of the female New Zealand grass grub Costelytra giveni.</title>
        <authorList>
            <person name="Laugraud A."/>
            <person name="Young S.D."/>
            <person name="Hurst M.H."/>
        </authorList>
    </citation>
    <scope>NUCLEOTIDE SEQUENCE [LARGE SCALE GENOMIC DNA]</scope>
    <source>
        <strain evidence="15 16">MMsCG</strain>
    </source>
</reference>
<dbReference type="SMART" id="SM00436">
    <property type="entry name" value="TOP1Bc"/>
    <property type="match status" value="1"/>
</dbReference>
<dbReference type="InterPro" id="IPR013497">
    <property type="entry name" value="Topo_IA_cen"/>
</dbReference>
<evidence type="ECO:0000256" key="2">
    <source>
        <dbReference type="ARBA" id="ARBA00009446"/>
    </source>
</evidence>
<evidence type="ECO:0000256" key="11">
    <source>
        <dbReference type="ARBA" id="ARBA00032235"/>
    </source>
</evidence>
<dbReference type="InterPro" id="IPR023406">
    <property type="entry name" value="Topo_IA_AS"/>
</dbReference>
<dbReference type="SMART" id="SM00493">
    <property type="entry name" value="TOPRIM"/>
    <property type="match status" value="1"/>
</dbReference>
<dbReference type="InterPro" id="IPR013824">
    <property type="entry name" value="Topo_IA_cen_sub1"/>
</dbReference>
<dbReference type="PRINTS" id="PR00417">
    <property type="entry name" value="PRTPISMRASEI"/>
</dbReference>
<keyword evidence="8 15" id="KW-0413">Isomerase</keyword>
<evidence type="ECO:0000313" key="15">
    <source>
        <dbReference type="EMBL" id="RUT66510.1"/>
    </source>
</evidence>
<comment type="catalytic activity">
    <reaction evidence="1">
        <text>ATP-independent breakage of single-stranded DNA, followed by passage and rejoining.</text>
        <dbReference type="EC" id="5.6.2.1"/>
    </reaction>
</comment>
<dbReference type="AlphaFoldDB" id="A0A433ZWJ6"/>
<dbReference type="OrthoDB" id="9803554at2"/>
<dbReference type="Proteomes" id="UP000286908">
    <property type="component" value="Unassembled WGS sequence"/>
</dbReference>
<evidence type="ECO:0000256" key="6">
    <source>
        <dbReference type="ARBA" id="ARBA00023029"/>
    </source>
</evidence>
<dbReference type="GO" id="GO:0046872">
    <property type="term" value="F:metal ion binding"/>
    <property type="evidence" value="ECO:0007669"/>
    <property type="project" value="UniProtKB-KW"/>
</dbReference>
<dbReference type="NCBIfam" id="NF005829">
    <property type="entry name" value="PRK07726.1"/>
    <property type="match status" value="1"/>
</dbReference>
<dbReference type="Gene3D" id="3.40.50.140">
    <property type="match status" value="1"/>
</dbReference>
<evidence type="ECO:0000259" key="13">
    <source>
        <dbReference type="PROSITE" id="PS50880"/>
    </source>
</evidence>
<organism evidence="15 16">
    <name type="scientific">Morganella morganii</name>
    <name type="common">Proteus morganii</name>
    <dbReference type="NCBI Taxonomy" id="582"/>
    <lineage>
        <taxon>Bacteria</taxon>
        <taxon>Pseudomonadati</taxon>
        <taxon>Pseudomonadota</taxon>
        <taxon>Gammaproteobacteria</taxon>
        <taxon>Enterobacterales</taxon>
        <taxon>Morganellaceae</taxon>
        <taxon>Morganella</taxon>
    </lineage>
</organism>
<feature type="domain" description="Toprim" evidence="13">
    <location>
        <begin position="1"/>
        <end position="132"/>
    </location>
</feature>
<keyword evidence="4" id="KW-0479">Metal-binding</keyword>
<comment type="similarity">
    <text evidence="2">Belongs to the type IA topoisomerase family.</text>
</comment>
<dbReference type="SUPFAM" id="SSF56712">
    <property type="entry name" value="Prokaryotic type I DNA topoisomerase"/>
    <property type="match status" value="1"/>
</dbReference>
<name>A0A433ZWJ6_MORMO</name>
<evidence type="ECO:0000259" key="14">
    <source>
        <dbReference type="PROSITE" id="PS52039"/>
    </source>
</evidence>
<dbReference type="InterPro" id="IPR005738">
    <property type="entry name" value="TopoIII"/>
</dbReference>
<dbReference type="GO" id="GO:0006265">
    <property type="term" value="P:DNA topological change"/>
    <property type="evidence" value="ECO:0007669"/>
    <property type="project" value="InterPro"/>
</dbReference>
<evidence type="ECO:0000256" key="3">
    <source>
        <dbReference type="ARBA" id="ARBA00012891"/>
    </source>
</evidence>
<dbReference type="PROSITE" id="PS50880">
    <property type="entry name" value="TOPRIM"/>
    <property type="match status" value="1"/>
</dbReference>
<dbReference type="CDD" id="cd00186">
    <property type="entry name" value="TOP1Ac"/>
    <property type="match status" value="1"/>
</dbReference>
<dbReference type="GO" id="GO:0003917">
    <property type="term" value="F:DNA topoisomerase type I (single strand cut, ATP-independent) activity"/>
    <property type="evidence" value="ECO:0007669"/>
    <property type="project" value="UniProtKB-EC"/>
</dbReference>
<dbReference type="Gene3D" id="1.10.290.10">
    <property type="entry name" value="Topoisomerase I, domain 4"/>
    <property type="match status" value="1"/>
</dbReference>
<evidence type="ECO:0000256" key="10">
    <source>
        <dbReference type="ARBA" id="ARBA00031985"/>
    </source>
</evidence>
<evidence type="ECO:0000256" key="9">
    <source>
        <dbReference type="ARBA" id="ARBA00030003"/>
    </source>
</evidence>
<dbReference type="CDD" id="cd03362">
    <property type="entry name" value="TOPRIM_TopoIA_TopoIII"/>
    <property type="match status" value="1"/>
</dbReference>
<dbReference type="InterPro" id="IPR003602">
    <property type="entry name" value="Topo_IA_DNA-bd_dom"/>
</dbReference>
<dbReference type="PANTHER" id="PTHR11390:SF21">
    <property type="entry name" value="DNA TOPOISOMERASE 3-ALPHA"/>
    <property type="match status" value="1"/>
</dbReference>
<accession>A0A433ZWJ6</accession>
<evidence type="ECO:0000256" key="8">
    <source>
        <dbReference type="ARBA" id="ARBA00023235"/>
    </source>
</evidence>
<keyword evidence="5" id="KW-0460">Magnesium</keyword>
<dbReference type="GO" id="GO:0006281">
    <property type="term" value="P:DNA repair"/>
    <property type="evidence" value="ECO:0007669"/>
    <property type="project" value="TreeGrafter"/>
</dbReference>
<dbReference type="EMBL" id="NRQY01000001">
    <property type="protein sequence ID" value="RUT66510.1"/>
    <property type="molecule type" value="Genomic_DNA"/>
</dbReference>
<dbReference type="FunFam" id="3.40.50.140:FF:000004">
    <property type="entry name" value="DNA topoisomerase 3"/>
    <property type="match status" value="1"/>
</dbReference>
<comment type="caution">
    <text evidence="15">The sequence shown here is derived from an EMBL/GenBank/DDBJ whole genome shotgun (WGS) entry which is preliminary data.</text>
</comment>
<dbReference type="NCBIfam" id="TIGR01056">
    <property type="entry name" value="topB"/>
    <property type="match status" value="1"/>
</dbReference>
<dbReference type="SMART" id="SM00437">
    <property type="entry name" value="TOP1Ac"/>
    <property type="match status" value="1"/>
</dbReference>
<dbReference type="InterPro" id="IPR000380">
    <property type="entry name" value="Topo_IA"/>
</dbReference>
<evidence type="ECO:0000256" key="5">
    <source>
        <dbReference type="ARBA" id="ARBA00022842"/>
    </source>
</evidence>
<dbReference type="GO" id="GO:0003677">
    <property type="term" value="F:DNA binding"/>
    <property type="evidence" value="ECO:0007669"/>
    <property type="project" value="UniProtKB-KW"/>
</dbReference>
<evidence type="ECO:0000256" key="7">
    <source>
        <dbReference type="ARBA" id="ARBA00023125"/>
    </source>
</evidence>
<dbReference type="InterPro" id="IPR034144">
    <property type="entry name" value="TOPRIM_TopoIII"/>
</dbReference>
<dbReference type="InterPro" id="IPR013826">
    <property type="entry name" value="Topo_IA_cen_sub3"/>
</dbReference>
<evidence type="ECO:0000313" key="16">
    <source>
        <dbReference type="Proteomes" id="UP000286908"/>
    </source>
</evidence>
<dbReference type="GO" id="GO:0043597">
    <property type="term" value="C:cytoplasmic replication fork"/>
    <property type="evidence" value="ECO:0007669"/>
    <property type="project" value="TreeGrafter"/>
</dbReference>
<dbReference type="Pfam" id="PF01131">
    <property type="entry name" value="Topoisom_bac"/>
    <property type="match status" value="1"/>
</dbReference>
<dbReference type="Gene3D" id="2.70.20.10">
    <property type="entry name" value="Topoisomerase I, domain 3"/>
    <property type="match status" value="1"/>
</dbReference>
<dbReference type="PROSITE" id="PS52039">
    <property type="entry name" value="TOPO_IA_2"/>
    <property type="match status" value="1"/>
</dbReference>
<evidence type="ECO:0000256" key="4">
    <source>
        <dbReference type="ARBA" id="ARBA00022723"/>
    </source>
</evidence>
<keyword evidence="7" id="KW-0238">DNA-binding</keyword>
<protein>
    <recommendedName>
        <fullName evidence="3">DNA topoisomerase</fullName>
        <ecNumber evidence="3">5.6.2.1</ecNumber>
    </recommendedName>
    <alternativeName>
        <fullName evidence="12">Omega-protein</fullName>
    </alternativeName>
    <alternativeName>
        <fullName evidence="11">Relaxing enzyme</fullName>
    </alternativeName>
    <alternativeName>
        <fullName evidence="9">Swivelase</fullName>
    </alternativeName>
    <alternativeName>
        <fullName evidence="10">Untwisting enzyme</fullName>
    </alternativeName>
</protein>